<dbReference type="PROSITE" id="PS50089">
    <property type="entry name" value="ZF_RING_2"/>
    <property type="match status" value="1"/>
</dbReference>
<proteinExistence type="predicted"/>
<dbReference type="GO" id="GO:0008270">
    <property type="term" value="F:zinc ion binding"/>
    <property type="evidence" value="ECO:0007669"/>
    <property type="project" value="UniProtKB-KW"/>
</dbReference>
<sequence>MHNSNPPPNSSSPSEATLDNSPLLGHSLAENLLRSRRFIRRTPPPPLRGAARLLRRASGRRMMLREPSVRVRENAAEELEERQSDWAHSKPVMILDVLWNLAFVGIGFVVLGLSVKETPVIPLRLWIIGYIAQCLFHMACVILEYRTRRGSRTLGTEDTAGWESGGDSNSNFGSGSDLEAYGIEQRQVEEEGSLVKNLESANTMFSFIWWIIGFYWVTAGGETLTHDSPQLYWLCITFLAFDVVFVLICVAVACLIGIAVCCCLPCILTILYVVTDQEGATKEEIDRLPKYKFQRTSDVEKVDGEIQESYGGIMTECDTDTPIERVLSQEDAFEHFFDVVLENSLTAVEKECCICLSAYEGGTELRGLPCNHHFHCTCIDKWLHINATCPLCKLNILKSVNQGGGEDV</sequence>
<dbReference type="GO" id="GO:0016020">
    <property type="term" value="C:membrane"/>
    <property type="evidence" value="ECO:0007669"/>
    <property type="project" value="UniProtKB-SubCell"/>
</dbReference>
<evidence type="ECO:0000256" key="3">
    <source>
        <dbReference type="ARBA" id="ARBA00012483"/>
    </source>
</evidence>
<dbReference type="GO" id="GO:0016567">
    <property type="term" value="P:protein ubiquitination"/>
    <property type="evidence" value="ECO:0007669"/>
    <property type="project" value="TreeGrafter"/>
</dbReference>
<keyword evidence="5 14" id="KW-0812">Transmembrane</keyword>
<dbReference type="PANTHER" id="PTHR45977">
    <property type="entry name" value="TARGET OF ERK KINASE MPK-1"/>
    <property type="match status" value="1"/>
</dbReference>
<evidence type="ECO:0000256" key="2">
    <source>
        <dbReference type="ARBA" id="ARBA00004141"/>
    </source>
</evidence>
<keyword evidence="10 14" id="KW-1133">Transmembrane helix</keyword>
<feature type="compositionally biased region" description="Pro residues" evidence="13">
    <location>
        <begin position="1"/>
        <end position="10"/>
    </location>
</feature>
<feature type="domain" description="RING-type" evidence="15">
    <location>
        <begin position="352"/>
        <end position="393"/>
    </location>
</feature>
<dbReference type="GO" id="GO:0061630">
    <property type="term" value="F:ubiquitin protein ligase activity"/>
    <property type="evidence" value="ECO:0007669"/>
    <property type="project" value="UniProtKB-EC"/>
</dbReference>
<dbReference type="GO" id="GO:0000325">
    <property type="term" value="C:plant-type vacuole"/>
    <property type="evidence" value="ECO:0007669"/>
    <property type="project" value="TreeGrafter"/>
</dbReference>
<comment type="subcellular location">
    <subcellularLocation>
        <location evidence="2">Membrane</location>
        <topology evidence="2">Multi-pass membrane protein</topology>
    </subcellularLocation>
</comment>
<dbReference type="Gene3D" id="3.30.40.10">
    <property type="entry name" value="Zinc/RING finger domain, C3HC4 (zinc finger)"/>
    <property type="match status" value="1"/>
</dbReference>
<name>A0A6A1VR02_9ROSI</name>
<organism evidence="16 17">
    <name type="scientific">Morella rubra</name>
    <name type="common">Chinese bayberry</name>
    <dbReference type="NCBI Taxonomy" id="262757"/>
    <lineage>
        <taxon>Eukaryota</taxon>
        <taxon>Viridiplantae</taxon>
        <taxon>Streptophyta</taxon>
        <taxon>Embryophyta</taxon>
        <taxon>Tracheophyta</taxon>
        <taxon>Spermatophyta</taxon>
        <taxon>Magnoliopsida</taxon>
        <taxon>eudicotyledons</taxon>
        <taxon>Gunneridae</taxon>
        <taxon>Pentapetalae</taxon>
        <taxon>rosids</taxon>
        <taxon>fabids</taxon>
        <taxon>Fagales</taxon>
        <taxon>Myricaceae</taxon>
        <taxon>Morella</taxon>
    </lineage>
</organism>
<feature type="transmembrane region" description="Helical" evidence="14">
    <location>
        <begin position="92"/>
        <end position="113"/>
    </location>
</feature>
<dbReference type="PANTHER" id="PTHR45977:SF42">
    <property type="entry name" value="RING_U-BOX SUPERFAMILY PROTEIN"/>
    <property type="match status" value="1"/>
</dbReference>
<feature type="transmembrane region" description="Helical" evidence="14">
    <location>
        <begin position="201"/>
        <end position="219"/>
    </location>
</feature>
<dbReference type="OrthoDB" id="8062037at2759"/>
<accession>A0A6A1VR02</accession>
<evidence type="ECO:0000256" key="9">
    <source>
        <dbReference type="ARBA" id="ARBA00022833"/>
    </source>
</evidence>
<comment type="caution">
    <text evidence="16">The sequence shown here is derived from an EMBL/GenBank/DDBJ whole genome shotgun (WGS) entry which is preliminary data.</text>
</comment>
<keyword evidence="8" id="KW-0833">Ubl conjugation pathway</keyword>
<keyword evidence="17" id="KW-1185">Reference proteome</keyword>
<evidence type="ECO:0000256" key="6">
    <source>
        <dbReference type="ARBA" id="ARBA00022723"/>
    </source>
</evidence>
<evidence type="ECO:0000313" key="16">
    <source>
        <dbReference type="EMBL" id="KAB1214426.1"/>
    </source>
</evidence>
<dbReference type="SUPFAM" id="SSF57850">
    <property type="entry name" value="RING/U-box"/>
    <property type="match status" value="1"/>
</dbReference>
<feature type="transmembrane region" description="Helical" evidence="14">
    <location>
        <begin position="125"/>
        <end position="145"/>
    </location>
</feature>
<dbReference type="InterPro" id="IPR001841">
    <property type="entry name" value="Znf_RING"/>
</dbReference>
<keyword evidence="6" id="KW-0479">Metal-binding</keyword>
<evidence type="ECO:0000256" key="1">
    <source>
        <dbReference type="ARBA" id="ARBA00000900"/>
    </source>
</evidence>
<dbReference type="Pfam" id="PF13639">
    <property type="entry name" value="zf-RING_2"/>
    <property type="match status" value="1"/>
</dbReference>
<comment type="catalytic activity">
    <reaction evidence="1">
        <text>S-ubiquitinyl-[E2 ubiquitin-conjugating enzyme]-L-cysteine + [acceptor protein]-L-lysine = [E2 ubiquitin-conjugating enzyme]-L-cysteine + N(6)-ubiquitinyl-[acceptor protein]-L-lysine.</text>
        <dbReference type="EC" id="2.3.2.27"/>
    </reaction>
</comment>
<dbReference type="AlphaFoldDB" id="A0A6A1VR02"/>
<dbReference type="EMBL" id="RXIC02000023">
    <property type="protein sequence ID" value="KAB1214426.1"/>
    <property type="molecule type" value="Genomic_DNA"/>
</dbReference>
<evidence type="ECO:0000313" key="17">
    <source>
        <dbReference type="Proteomes" id="UP000516437"/>
    </source>
</evidence>
<evidence type="ECO:0000256" key="11">
    <source>
        <dbReference type="ARBA" id="ARBA00023136"/>
    </source>
</evidence>
<reference evidence="16 17" key="1">
    <citation type="journal article" date="2019" name="Plant Biotechnol. J.">
        <title>The red bayberry genome and genetic basis of sex determination.</title>
        <authorList>
            <person name="Jia H.M."/>
            <person name="Jia H.J."/>
            <person name="Cai Q.L."/>
            <person name="Wang Y."/>
            <person name="Zhao H.B."/>
            <person name="Yang W.F."/>
            <person name="Wang G.Y."/>
            <person name="Li Y.H."/>
            <person name="Zhan D.L."/>
            <person name="Shen Y.T."/>
            <person name="Niu Q.F."/>
            <person name="Chang L."/>
            <person name="Qiu J."/>
            <person name="Zhao L."/>
            <person name="Xie H.B."/>
            <person name="Fu W.Y."/>
            <person name="Jin J."/>
            <person name="Li X.W."/>
            <person name="Jiao Y."/>
            <person name="Zhou C.C."/>
            <person name="Tu T."/>
            <person name="Chai C.Y."/>
            <person name="Gao J.L."/>
            <person name="Fan L.J."/>
            <person name="van de Weg E."/>
            <person name="Wang J.Y."/>
            <person name="Gao Z.S."/>
        </authorList>
    </citation>
    <scope>NUCLEOTIDE SEQUENCE [LARGE SCALE GENOMIC DNA]</scope>
    <source>
        <tissue evidence="16">Leaves</tissue>
    </source>
</reference>
<evidence type="ECO:0000256" key="8">
    <source>
        <dbReference type="ARBA" id="ARBA00022786"/>
    </source>
</evidence>
<evidence type="ECO:0000259" key="15">
    <source>
        <dbReference type="PROSITE" id="PS50089"/>
    </source>
</evidence>
<evidence type="ECO:0000256" key="13">
    <source>
        <dbReference type="SAM" id="MobiDB-lite"/>
    </source>
</evidence>
<feature type="transmembrane region" description="Helical" evidence="14">
    <location>
        <begin position="255"/>
        <end position="274"/>
    </location>
</feature>
<dbReference type="EC" id="2.3.2.27" evidence="3"/>
<evidence type="ECO:0000256" key="4">
    <source>
        <dbReference type="ARBA" id="ARBA00022679"/>
    </source>
</evidence>
<dbReference type="InterPro" id="IPR013083">
    <property type="entry name" value="Znf_RING/FYVE/PHD"/>
</dbReference>
<keyword evidence="7 12" id="KW-0863">Zinc-finger</keyword>
<gene>
    <name evidence="16" type="ORF">CJ030_MR5G003236</name>
</gene>
<protein>
    <recommendedName>
        <fullName evidence="3">RING-type E3 ubiquitin transferase</fullName>
        <ecNumber evidence="3">2.3.2.27</ecNumber>
    </recommendedName>
</protein>
<dbReference type="Proteomes" id="UP000516437">
    <property type="component" value="Chromosome 5"/>
</dbReference>
<evidence type="ECO:0000256" key="7">
    <source>
        <dbReference type="ARBA" id="ARBA00022771"/>
    </source>
</evidence>
<evidence type="ECO:0000256" key="14">
    <source>
        <dbReference type="SAM" id="Phobius"/>
    </source>
</evidence>
<keyword evidence="11 14" id="KW-0472">Membrane</keyword>
<keyword evidence="9" id="KW-0862">Zinc</keyword>
<evidence type="ECO:0000256" key="5">
    <source>
        <dbReference type="ARBA" id="ARBA00022692"/>
    </source>
</evidence>
<keyword evidence="4" id="KW-0808">Transferase</keyword>
<feature type="region of interest" description="Disordered" evidence="13">
    <location>
        <begin position="1"/>
        <end position="21"/>
    </location>
</feature>
<dbReference type="GO" id="GO:0006511">
    <property type="term" value="P:ubiquitin-dependent protein catabolic process"/>
    <property type="evidence" value="ECO:0007669"/>
    <property type="project" value="TreeGrafter"/>
</dbReference>
<dbReference type="SMART" id="SM00184">
    <property type="entry name" value="RING"/>
    <property type="match status" value="1"/>
</dbReference>
<evidence type="ECO:0000256" key="12">
    <source>
        <dbReference type="PROSITE-ProRule" id="PRU00175"/>
    </source>
</evidence>
<evidence type="ECO:0000256" key="10">
    <source>
        <dbReference type="ARBA" id="ARBA00022989"/>
    </source>
</evidence>